<sequence>MRTLAHVDEGGGPLSDGQRITGLAAVLSGAEDEAALRSGIRSLLLPGQEYLHHYNEGAKRRIEIAYALAEFDFHGAVLVTRVTGNNHQEPARARLLGWLLPRLQHTERVDHVLIESRHGGDKHDRRTVRLLQRSHQITSQLTIHHLRKRADERLWVADFVMGAYVSAHLHGEGEPWEVLTNAHVIDVVREGAQKTRNPGSHCPAGGPGLTRAPAEPGPLPAASADRLACRGQDATQNSAWHVTRSEDLGPPAPGSG</sequence>
<organism evidence="2 3">
    <name type="scientific">Streptoalloteichus tenebrarius (strain ATCC 17920 / DSM 40477 / JCM 4838 / CBS 697.72 / NBRC 16177 / NCIMB 11028 / NRRL B-12390 / A12253. 1 / ISP 5477)</name>
    <name type="common">Streptomyces tenebrarius</name>
    <dbReference type="NCBI Taxonomy" id="1933"/>
    <lineage>
        <taxon>Bacteria</taxon>
        <taxon>Bacillati</taxon>
        <taxon>Actinomycetota</taxon>
        <taxon>Actinomycetes</taxon>
        <taxon>Pseudonocardiales</taxon>
        <taxon>Pseudonocardiaceae</taxon>
        <taxon>Streptoalloteichus</taxon>
    </lineage>
</organism>
<protein>
    <recommendedName>
        <fullName evidence="4">DUF3800 domain-containing protein</fullName>
    </recommendedName>
</protein>
<name>A0ABT1I2L0_STRSD</name>
<dbReference type="Proteomes" id="UP001205311">
    <property type="component" value="Unassembled WGS sequence"/>
</dbReference>
<evidence type="ECO:0000313" key="3">
    <source>
        <dbReference type="Proteomes" id="UP001205311"/>
    </source>
</evidence>
<feature type="region of interest" description="Disordered" evidence="1">
    <location>
        <begin position="192"/>
        <end position="256"/>
    </location>
</feature>
<evidence type="ECO:0008006" key="4">
    <source>
        <dbReference type="Google" id="ProtNLM"/>
    </source>
</evidence>
<keyword evidence="3" id="KW-1185">Reference proteome</keyword>
<evidence type="ECO:0000256" key="1">
    <source>
        <dbReference type="SAM" id="MobiDB-lite"/>
    </source>
</evidence>
<reference evidence="2 3" key="1">
    <citation type="submission" date="2022-06" db="EMBL/GenBank/DDBJ databases">
        <title>Genomic Encyclopedia of Archaeal and Bacterial Type Strains, Phase II (KMG-II): from individual species to whole genera.</title>
        <authorList>
            <person name="Goeker M."/>
        </authorList>
    </citation>
    <scope>NUCLEOTIDE SEQUENCE [LARGE SCALE GENOMIC DNA]</scope>
    <source>
        <strain evidence="2 3">DSM 40477</strain>
    </source>
</reference>
<gene>
    <name evidence="2" type="ORF">LX15_005766</name>
</gene>
<dbReference type="EMBL" id="JAMTCP010000055">
    <property type="protein sequence ID" value="MCP2262034.1"/>
    <property type="molecule type" value="Genomic_DNA"/>
</dbReference>
<proteinExistence type="predicted"/>
<accession>A0ABT1I2L0</accession>
<comment type="caution">
    <text evidence="2">The sequence shown here is derived from an EMBL/GenBank/DDBJ whole genome shotgun (WGS) entry which is preliminary data.</text>
</comment>
<evidence type="ECO:0000313" key="2">
    <source>
        <dbReference type="EMBL" id="MCP2262034.1"/>
    </source>
</evidence>